<evidence type="ECO:0000313" key="5">
    <source>
        <dbReference type="Proteomes" id="UP000604046"/>
    </source>
</evidence>
<feature type="domain" description="CCHC-type" evidence="3">
    <location>
        <begin position="623"/>
        <end position="636"/>
    </location>
</feature>
<keyword evidence="1" id="KW-0479">Metal-binding</keyword>
<gene>
    <name evidence="4" type="primary">GIP</name>
    <name evidence="4" type="ORF">SNAT2548_LOCUS3706</name>
</gene>
<reference evidence="4" key="1">
    <citation type="submission" date="2021-02" db="EMBL/GenBank/DDBJ databases">
        <authorList>
            <person name="Dougan E. K."/>
            <person name="Rhodes N."/>
            <person name="Thang M."/>
            <person name="Chan C."/>
        </authorList>
    </citation>
    <scope>NUCLEOTIDE SEQUENCE</scope>
</reference>
<protein>
    <submittedName>
        <fullName evidence="4">GIP protein</fullName>
    </submittedName>
</protein>
<keyword evidence="1" id="KW-0863">Zinc-finger</keyword>
<proteinExistence type="predicted"/>
<keyword evidence="1" id="KW-0862">Zinc</keyword>
<dbReference type="AlphaFoldDB" id="A0A812IBX4"/>
<name>A0A812IBX4_9DINO</name>
<keyword evidence="5" id="KW-1185">Reference proteome</keyword>
<dbReference type="InterPro" id="IPR036875">
    <property type="entry name" value="Znf_CCHC_sf"/>
</dbReference>
<feature type="compositionally biased region" description="Polar residues" evidence="2">
    <location>
        <begin position="244"/>
        <end position="262"/>
    </location>
</feature>
<feature type="compositionally biased region" description="Gly residues" evidence="2">
    <location>
        <begin position="542"/>
        <end position="557"/>
    </location>
</feature>
<feature type="region of interest" description="Disordered" evidence="2">
    <location>
        <begin position="523"/>
        <end position="665"/>
    </location>
</feature>
<evidence type="ECO:0000259" key="3">
    <source>
        <dbReference type="PROSITE" id="PS50158"/>
    </source>
</evidence>
<dbReference type="Gene3D" id="4.10.60.10">
    <property type="entry name" value="Zinc finger, CCHC-type"/>
    <property type="match status" value="1"/>
</dbReference>
<dbReference type="SMART" id="SM00343">
    <property type="entry name" value="ZnF_C2HC"/>
    <property type="match status" value="1"/>
</dbReference>
<feature type="region of interest" description="Disordered" evidence="2">
    <location>
        <begin position="235"/>
        <end position="264"/>
    </location>
</feature>
<dbReference type="GO" id="GO:0003676">
    <property type="term" value="F:nucleic acid binding"/>
    <property type="evidence" value="ECO:0007669"/>
    <property type="project" value="InterPro"/>
</dbReference>
<dbReference type="InterPro" id="IPR001878">
    <property type="entry name" value="Znf_CCHC"/>
</dbReference>
<organism evidence="4 5">
    <name type="scientific">Symbiodinium natans</name>
    <dbReference type="NCBI Taxonomy" id="878477"/>
    <lineage>
        <taxon>Eukaryota</taxon>
        <taxon>Sar</taxon>
        <taxon>Alveolata</taxon>
        <taxon>Dinophyceae</taxon>
        <taxon>Suessiales</taxon>
        <taxon>Symbiodiniaceae</taxon>
        <taxon>Symbiodinium</taxon>
    </lineage>
</organism>
<dbReference type="OrthoDB" id="436967at2759"/>
<evidence type="ECO:0000256" key="1">
    <source>
        <dbReference type="PROSITE-ProRule" id="PRU00047"/>
    </source>
</evidence>
<comment type="caution">
    <text evidence="4">The sequence shown here is derived from an EMBL/GenBank/DDBJ whole genome shotgun (WGS) entry which is preliminary data.</text>
</comment>
<evidence type="ECO:0000256" key="2">
    <source>
        <dbReference type="SAM" id="MobiDB-lite"/>
    </source>
</evidence>
<evidence type="ECO:0000313" key="4">
    <source>
        <dbReference type="EMBL" id="CAE7030719.1"/>
    </source>
</evidence>
<dbReference type="Pfam" id="PF00098">
    <property type="entry name" value="zf-CCHC"/>
    <property type="match status" value="1"/>
</dbReference>
<dbReference type="EMBL" id="CAJNDS010000225">
    <property type="protein sequence ID" value="CAE7030719.1"/>
    <property type="molecule type" value="Genomic_DNA"/>
</dbReference>
<dbReference type="PROSITE" id="PS50158">
    <property type="entry name" value="ZF_CCHC"/>
    <property type="match status" value="1"/>
</dbReference>
<dbReference type="GO" id="GO:0008270">
    <property type="term" value="F:zinc ion binding"/>
    <property type="evidence" value="ECO:0007669"/>
    <property type="project" value="UniProtKB-KW"/>
</dbReference>
<feature type="compositionally biased region" description="Basic and acidic residues" evidence="2">
    <location>
        <begin position="592"/>
        <end position="607"/>
    </location>
</feature>
<dbReference type="SUPFAM" id="SSF57756">
    <property type="entry name" value="Retrovirus zinc finger-like domains"/>
    <property type="match status" value="1"/>
</dbReference>
<feature type="compositionally biased region" description="Basic and acidic residues" evidence="2">
    <location>
        <begin position="565"/>
        <end position="582"/>
    </location>
</feature>
<sequence length="665" mass="74046">MLRNTSDDEYSMLTMDIRDAYLEVPQGERVIASMPADYSQKSEYEFDRSALHDSDDALREEPTTTTAASLEAVKDKLREFYREQLFLRVKPENRRQASWEKQLSVVEEAFELRLEKFSTVEEVLAFGGKCLKNENLRESFTWFGFEAAEEQSLSWAAQVAFVHLQQEHENLDRDLSVGSITSEPNTPGHSRVFNKKLQSAASPIDLDQNEPEYPFPNRIFHCSNMAEQLPVIDDDDDDELQENGAASSQQHGNPFSPTSQGQGAQGVYVSVDDLRVMMQQMTAATKAASDAAMAAVRANSSKASLGSSEMSRILPRPDTFKPTTREEEHSQWLQWVWSLKQYVVALDTAYAEDLKKIEQFPTAEIGWISDPDALQRSQRMYALLSGFVRGRGLQVIQRVPSQNGYEALRQLMQLFQPSSRACSLGILTALTQTHPFRANEPFLAQLLDLERVMEEYERSSGKKLGEDLKTSILLKSISGGMRNHLSTVLTETSSYDEIREAALRYERMQFKWSPSNLFSTESSYAQKKSHDQEPQPMDIGQVKGGPKGYKGGKGPKGPKGSKGPKGNDSKGKYGKAGGKESKGYSQSYNNAKGERNPGKGGKGDRKGKNNAPKGGNLSSNTTCHNCGRPGHYARDCWRPRVNQVEQSRGQPGPQPSGASVSGAFI</sequence>
<dbReference type="Proteomes" id="UP000604046">
    <property type="component" value="Unassembled WGS sequence"/>
</dbReference>
<accession>A0A812IBX4</accession>